<protein>
    <submittedName>
        <fullName evidence="4">Protein containing tRNA/rRNA methyltransferase, SpoU domain</fullName>
        <ecNumber evidence="4">2.1.1.-</ecNumber>
    </submittedName>
</protein>
<gene>
    <name evidence="4" type="ORF">LDC_0916</name>
</gene>
<evidence type="ECO:0000313" key="4">
    <source>
        <dbReference type="EMBL" id="EFK97055.1"/>
    </source>
</evidence>
<dbReference type="GO" id="GO:0032259">
    <property type="term" value="P:methylation"/>
    <property type="evidence" value="ECO:0007669"/>
    <property type="project" value="UniProtKB-KW"/>
</dbReference>
<dbReference type="GO" id="GO:0003723">
    <property type="term" value="F:RNA binding"/>
    <property type="evidence" value="ECO:0007669"/>
    <property type="project" value="InterPro"/>
</dbReference>
<accession>D9PHB6</accession>
<organism evidence="4">
    <name type="scientific">sediment metagenome</name>
    <dbReference type="NCBI Taxonomy" id="749907"/>
    <lineage>
        <taxon>unclassified sequences</taxon>
        <taxon>metagenomes</taxon>
        <taxon>ecological metagenomes</taxon>
    </lineage>
</organism>
<evidence type="ECO:0000256" key="2">
    <source>
        <dbReference type="ARBA" id="ARBA00022679"/>
    </source>
</evidence>
<dbReference type="Gene3D" id="3.40.1280.10">
    <property type="match status" value="1"/>
</dbReference>
<dbReference type="GO" id="GO:0008173">
    <property type="term" value="F:RNA methyltransferase activity"/>
    <property type="evidence" value="ECO:0007669"/>
    <property type="project" value="InterPro"/>
</dbReference>
<keyword evidence="1 4" id="KW-0489">Methyltransferase</keyword>
<dbReference type="CDD" id="cd18095">
    <property type="entry name" value="SpoU-like_rRNA-MTase"/>
    <property type="match status" value="1"/>
</dbReference>
<dbReference type="InterPro" id="IPR051259">
    <property type="entry name" value="rRNA_Methyltransferase"/>
</dbReference>
<dbReference type="InterPro" id="IPR001537">
    <property type="entry name" value="SpoU_MeTrfase"/>
</dbReference>
<evidence type="ECO:0000259" key="3">
    <source>
        <dbReference type="Pfam" id="PF00588"/>
    </source>
</evidence>
<name>D9PHB6_9ZZZZ</name>
<feature type="domain" description="tRNA/rRNA methyltransferase SpoU type" evidence="3">
    <location>
        <begin position="38"/>
        <end position="170"/>
    </location>
</feature>
<dbReference type="PANTHER" id="PTHR43191">
    <property type="entry name" value="RRNA METHYLTRANSFERASE 3"/>
    <property type="match status" value="1"/>
</dbReference>
<dbReference type="AlphaFoldDB" id="D9PHB6"/>
<keyword evidence="2 4" id="KW-0808">Transferase</keyword>
<dbReference type="InterPro" id="IPR029026">
    <property type="entry name" value="tRNA_m1G_MTases_N"/>
</dbReference>
<sequence>MDEKFFDKLIPYKTRSKVLAIAEKPKYELKNISPDKPIIFLENPSNPENIGMVLRIGAAFGAGALIVSGRNSPFSASVLRAGAGLIYAIPTFHQEFLKSDFKDRKIIVADAEGESIKKNIILKNSIIIFGTEREGVSKNLKNIADQILKLDMQINVSSLNLATSVSAFLYSGNFE</sequence>
<dbReference type="EC" id="2.1.1.-" evidence="4"/>
<dbReference type="Pfam" id="PF00588">
    <property type="entry name" value="SpoU_methylase"/>
    <property type="match status" value="1"/>
</dbReference>
<dbReference type="PANTHER" id="PTHR43191:SF2">
    <property type="entry name" value="RRNA METHYLTRANSFERASE 3, MITOCHONDRIAL"/>
    <property type="match status" value="1"/>
</dbReference>
<evidence type="ECO:0000256" key="1">
    <source>
        <dbReference type="ARBA" id="ARBA00022603"/>
    </source>
</evidence>
<dbReference type="EMBL" id="ADZX01000362">
    <property type="protein sequence ID" value="EFK97055.1"/>
    <property type="molecule type" value="Genomic_DNA"/>
</dbReference>
<reference evidence="4" key="2">
    <citation type="journal article" date="2011" name="Microb. Ecol.">
        <title>Taxonomic and Functional Metagenomic Profiling of the Microbial Community in the Anoxic Sediment of a Sub-saline Shallow Lake (Laguna de Carrizo, Central Spain).</title>
        <authorList>
            <person name="Ferrer M."/>
            <person name="Guazzaroni M.E."/>
            <person name="Richter M."/>
            <person name="Garcia-Salamanca A."/>
            <person name="Yarza P."/>
            <person name="Suarez-Suarez A."/>
            <person name="Solano J."/>
            <person name="Alcaide M."/>
            <person name="van Dillewijn P."/>
            <person name="Molina-Henares M.A."/>
            <person name="Lopez-Cortes N."/>
            <person name="Al-Ramahi Y."/>
            <person name="Guerrero C."/>
            <person name="Acosta A."/>
            <person name="de Eugenio L.I."/>
            <person name="Martinez V."/>
            <person name="Marques S."/>
            <person name="Rojo F."/>
            <person name="Santero E."/>
            <person name="Genilloud O."/>
            <person name="Perez-Perez J."/>
            <person name="Rossello-Mora R."/>
            <person name="Ramos J.L."/>
        </authorList>
    </citation>
    <scope>NUCLEOTIDE SEQUENCE</scope>
</reference>
<reference evidence="4" key="1">
    <citation type="submission" date="2010-07" db="EMBL/GenBank/DDBJ databases">
        <authorList>
            <consortium name="CONSOLIDER consortium CSD2007-00005"/>
            <person name="Guazzaroni M.-E."/>
            <person name="Richter M."/>
            <person name="Garcia-Salamanca A."/>
            <person name="Yarza P."/>
            <person name="Ferrer M."/>
        </authorList>
    </citation>
    <scope>NUCLEOTIDE SEQUENCE</scope>
</reference>
<dbReference type="InterPro" id="IPR029028">
    <property type="entry name" value="Alpha/beta_knot_MTases"/>
</dbReference>
<proteinExistence type="predicted"/>
<dbReference type="GO" id="GO:0006396">
    <property type="term" value="P:RNA processing"/>
    <property type="evidence" value="ECO:0007669"/>
    <property type="project" value="InterPro"/>
</dbReference>
<dbReference type="SUPFAM" id="SSF75217">
    <property type="entry name" value="alpha/beta knot"/>
    <property type="match status" value="1"/>
</dbReference>
<comment type="caution">
    <text evidence="4">The sequence shown here is derived from an EMBL/GenBank/DDBJ whole genome shotgun (WGS) entry which is preliminary data.</text>
</comment>